<name>A0A915JV36_ROMCU</name>
<evidence type="ECO:0000313" key="1">
    <source>
        <dbReference type="Proteomes" id="UP000887565"/>
    </source>
</evidence>
<dbReference type="AlphaFoldDB" id="A0A915JV36"/>
<evidence type="ECO:0000313" key="2">
    <source>
        <dbReference type="WBParaSite" id="nRc.2.0.1.t29914-RA"/>
    </source>
</evidence>
<reference evidence="2" key="1">
    <citation type="submission" date="2022-11" db="UniProtKB">
        <authorList>
            <consortium name="WormBaseParasite"/>
        </authorList>
    </citation>
    <scope>IDENTIFICATION</scope>
</reference>
<dbReference type="Proteomes" id="UP000887565">
    <property type="component" value="Unplaced"/>
</dbReference>
<accession>A0A915JV36</accession>
<organism evidence="1 2">
    <name type="scientific">Romanomermis culicivorax</name>
    <name type="common">Nematode worm</name>
    <dbReference type="NCBI Taxonomy" id="13658"/>
    <lineage>
        <taxon>Eukaryota</taxon>
        <taxon>Metazoa</taxon>
        <taxon>Ecdysozoa</taxon>
        <taxon>Nematoda</taxon>
        <taxon>Enoplea</taxon>
        <taxon>Dorylaimia</taxon>
        <taxon>Mermithida</taxon>
        <taxon>Mermithoidea</taxon>
        <taxon>Mermithidae</taxon>
        <taxon>Romanomermis</taxon>
    </lineage>
</organism>
<proteinExistence type="predicted"/>
<sequence length="74" mass="8712">MFSRVKPDSEDCRRFFLHAKHRRKNYKNDFVDQTHRMIQLVSDFRGDDAGSLLFNRKGPSNIMIVKINGTDARL</sequence>
<dbReference type="WBParaSite" id="nRc.2.0.1.t29914-RA">
    <property type="protein sequence ID" value="nRc.2.0.1.t29914-RA"/>
    <property type="gene ID" value="nRc.2.0.1.g29914"/>
</dbReference>
<keyword evidence="1" id="KW-1185">Reference proteome</keyword>
<protein>
    <submittedName>
        <fullName evidence="2">Uncharacterized protein</fullName>
    </submittedName>
</protein>